<reference evidence="3" key="1">
    <citation type="submission" date="2021-12" db="EMBL/GenBank/DDBJ databases">
        <title>Convergent genome expansion in fungi linked to evolution of root-endophyte symbiosis.</title>
        <authorList>
            <consortium name="DOE Joint Genome Institute"/>
            <person name="Ke Y.-H."/>
            <person name="Bonito G."/>
            <person name="Liao H.-L."/>
            <person name="Looney B."/>
            <person name="Rojas-Flechas A."/>
            <person name="Nash J."/>
            <person name="Hameed K."/>
            <person name="Schadt C."/>
            <person name="Martin F."/>
            <person name="Crous P.W."/>
            <person name="Miettinen O."/>
            <person name="Magnuson J.K."/>
            <person name="Labbe J."/>
            <person name="Jacobson D."/>
            <person name="Doktycz M.J."/>
            <person name="Veneault-Fourrey C."/>
            <person name="Kuo A."/>
            <person name="Mondo S."/>
            <person name="Calhoun S."/>
            <person name="Riley R."/>
            <person name="Ohm R."/>
            <person name="LaButti K."/>
            <person name="Andreopoulos B."/>
            <person name="Pangilinan J."/>
            <person name="Nolan M."/>
            <person name="Tritt A."/>
            <person name="Clum A."/>
            <person name="Lipzen A."/>
            <person name="Daum C."/>
            <person name="Barry K."/>
            <person name="Grigoriev I.V."/>
            <person name="Vilgalys R."/>
        </authorList>
    </citation>
    <scope>NUCLEOTIDE SEQUENCE</scope>
    <source>
        <strain evidence="3">PMI_201</strain>
    </source>
</reference>
<gene>
    <name evidence="3" type="ORF">BGW36DRAFT_89249</name>
</gene>
<dbReference type="InterPro" id="IPR011008">
    <property type="entry name" value="Dimeric_a/b-barrel"/>
</dbReference>
<dbReference type="Pfam" id="PF07876">
    <property type="entry name" value="Dabb"/>
    <property type="match status" value="1"/>
</dbReference>
<comment type="subunit">
    <text evidence="1">Homodimer.</text>
</comment>
<dbReference type="SMART" id="SM00886">
    <property type="entry name" value="Dabb"/>
    <property type="match status" value="1"/>
</dbReference>
<dbReference type="GeneID" id="70252965"/>
<evidence type="ECO:0000259" key="2">
    <source>
        <dbReference type="PROSITE" id="PS51502"/>
    </source>
</evidence>
<proteinExistence type="predicted"/>
<dbReference type="PANTHER" id="PTHR33178">
    <property type="match status" value="1"/>
</dbReference>
<dbReference type="PROSITE" id="PS51502">
    <property type="entry name" value="S_R_A_B_BARREL"/>
    <property type="match status" value="1"/>
</dbReference>
<dbReference type="InterPro" id="IPR013097">
    <property type="entry name" value="Dabb"/>
</dbReference>
<dbReference type="Proteomes" id="UP001201262">
    <property type="component" value="Unassembled WGS sequence"/>
</dbReference>
<evidence type="ECO:0000256" key="1">
    <source>
        <dbReference type="ARBA" id="ARBA00011738"/>
    </source>
</evidence>
<accession>A0AAD4Q535</accession>
<dbReference type="RefSeq" id="XP_046076643.1">
    <property type="nucleotide sequence ID" value="XM_046222679.1"/>
</dbReference>
<dbReference type="SUPFAM" id="SSF54909">
    <property type="entry name" value="Dimeric alpha+beta barrel"/>
    <property type="match status" value="1"/>
</dbReference>
<dbReference type="InterPro" id="IPR044662">
    <property type="entry name" value="HS1/DABB1-like"/>
</dbReference>
<dbReference type="Gene3D" id="3.30.70.100">
    <property type="match status" value="1"/>
</dbReference>
<organism evidence="3 4">
    <name type="scientific">Talaromyces proteolyticus</name>
    <dbReference type="NCBI Taxonomy" id="1131652"/>
    <lineage>
        <taxon>Eukaryota</taxon>
        <taxon>Fungi</taxon>
        <taxon>Dikarya</taxon>
        <taxon>Ascomycota</taxon>
        <taxon>Pezizomycotina</taxon>
        <taxon>Eurotiomycetes</taxon>
        <taxon>Eurotiomycetidae</taxon>
        <taxon>Eurotiales</taxon>
        <taxon>Trichocomaceae</taxon>
        <taxon>Talaromyces</taxon>
        <taxon>Talaromyces sect. Bacilispori</taxon>
    </lineage>
</organism>
<evidence type="ECO:0000313" key="3">
    <source>
        <dbReference type="EMBL" id="KAH8703625.1"/>
    </source>
</evidence>
<evidence type="ECO:0000313" key="4">
    <source>
        <dbReference type="Proteomes" id="UP001201262"/>
    </source>
</evidence>
<dbReference type="EMBL" id="JAJTJA010000002">
    <property type="protein sequence ID" value="KAH8703625.1"/>
    <property type="molecule type" value="Genomic_DNA"/>
</dbReference>
<dbReference type="PANTHER" id="PTHR33178:SF10">
    <property type="entry name" value="STRESS-RESPONSE A_B BARREL DOMAIN-CONTAINING PROTEIN"/>
    <property type="match status" value="1"/>
</dbReference>
<name>A0AAD4Q535_9EURO</name>
<protein>
    <submittedName>
        <fullName evidence="3">Stress responsive A/B barrel domain-containing protein</fullName>
    </submittedName>
</protein>
<sequence length="112" mass="12941">MPKILHLVHFKFFPEVEEDTIRDVCQHFIGLKDACIHPTTNQPYIVSTMGGKDNSPEGLQRGYSHCFVFEFSSFEDRDYYIKHDPAHMAFGTYITGKVEDMVMVMDFVPGIF</sequence>
<feature type="domain" description="Stress-response A/B barrel" evidence="2">
    <location>
        <begin position="4"/>
        <end position="107"/>
    </location>
</feature>
<keyword evidence="4" id="KW-1185">Reference proteome</keyword>
<dbReference type="AlphaFoldDB" id="A0AAD4Q535"/>
<comment type="caution">
    <text evidence="3">The sequence shown here is derived from an EMBL/GenBank/DDBJ whole genome shotgun (WGS) entry which is preliminary data.</text>
</comment>